<feature type="chain" id="PRO_5024468887" description="Carboxylic ester hydrolase" evidence="6">
    <location>
        <begin position="17"/>
        <end position="557"/>
    </location>
</feature>
<keyword evidence="3 6" id="KW-0378">Hydrolase</keyword>
<comment type="similarity">
    <text evidence="1 6">Belongs to the type-B carboxylesterase/lipase family.</text>
</comment>
<evidence type="ECO:0000256" key="4">
    <source>
        <dbReference type="ARBA" id="ARBA00023157"/>
    </source>
</evidence>
<feature type="domain" description="Carboxylesterase type B" evidence="7">
    <location>
        <begin position="20"/>
        <end position="523"/>
    </location>
</feature>
<organism evidence="8 9">
    <name type="scientific">Photinus pyralis</name>
    <name type="common">Common eastern firefly</name>
    <name type="synonym">Lampyris pyralis</name>
    <dbReference type="NCBI Taxonomy" id="7054"/>
    <lineage>
        <taxon>Eukaryota</taxon>
        <taxon>Metazoa</taxon>
        <taxon>Ecdysozoa</taxon>
        <taxon>Arthropoda</taxon>
        <taxon>Hexapoda</taxon>
        <taxon>Insecta</taxon>
        <taxon>Pterygota</taxon>
        <taxon>Neoptera</taxon>
        <taxon>Endopterygota</taxon>
        <taxon>Coleoptera</taxon>
        <taxon>Polyphaga</taxon>
        <taxon>Elateriformia</taxon>
        <taxon>Elateroidea</taxon>
        <taxon>Lampyridae</taxon>
        <taxon>Lampyrinae</taxon>
        <taxon>Photinus</taxon>
    </lineage>
</organism>
<dbReference type="EC" id="3.1.1.-" evidence="6"/>
<dbReference type="SUPFAM" id="SSF53474">
    <property type="entry name" value="alpha/beta-Hydrolases"/>
    <property type="match status" value="1"/>
</dbReference>
<accession>A0A5N4ASY0</accession>
<comment type="caution">
    <text evidence="8">The sequence shown here is derived from an EMBL/GenBank/DDBJ whole genome shotgun (WGS) entry which is preliminary data.</text>
</comment>
<dbReference type="InParanoid" id="A0A5N4ASY0"/>
<proteinExistence type="inferred from homology"/>
<keyword evidence="4" id="KW-1015">Disulfide bond</keyword>
<keyword evidence="2" id="KW-0719">Serine esterase</keyword>
<dbReference type="InterPro" id="IPR019819">
    <property type="entry name" value="Carboxylesterase_B_CS"/>
</dbReference>
<evidence type="ECO:0000256" key="6">
    <source>
        <dbReference type="RuleBase" id="RU361235"/>
    </source>
</evidence>
<name>A0A5N4ASY0_PHOPY</name>
<dbReference type="InterPro" id="IPR050309">
    <property type="entry name" value="Type-B_Carboxylest/Lipase"/>
</dbReference>
<sequence length="557" mass="62381">MFHFLLVVLYARGVVAEDGPLVQTSLGPIRGFYKSSFHGRKFSAFEGIPYAKPPVGDLRFEPPQDASPWNGVLNANKQYMCTQFGSVILAFESTIGTEDCLYLNVYVPKTQISTDDNYDVIVNIHGGSFMFGSGITYAGPRPIMDREIIYVNINYRLGILGFLSTEDNVLPGNIGLKDQQHALKWIQTHIKQFGGNPKSVTLMGASSGGASVHLHYFSPKSKGLFHRGISQSGTALMSWAIQDGAAQKARKLAKILNCEDSNTQTFIKCLKDIPADKLVDQTKWFFHVARFPFAPFGPVVEVESESSFLTKHPYMQLEEGEVNDVPWLTWVTKDEGNLGSIILNINVTNEVETHWDAWAEHLFDYEHVVLETKKHDVSEGIKSFYLQNEQTPKHNSGLFHKAFGDRLSNVGFETAVQMQANVTNSSVYAGIYGYNASVTLGTFFGIVLEGTTHGEENLILHGIEAIQSMFPHIQFSKNDVLMKDTLFDFFTSFASNGKPQCRGVEWKPLTSKSYQYLLINDIDNISMSEIPELSPKGFWESLNLRENKRFSEKLSTL</sequence>
<dbReference type="AlphaFoldDB" id="A0A5N4ASY0"/>
<protein>
    <recommendedName>
        <fullName evidence="6">Carboxylic ester hydrolase</fullName>
        <ecNumber evidence="6">3.1.1.-</ecNumber>
    </recommendedName>
</protein>
<dbReference type="Gene3D" id="3.40.50.1820">
    <property type="entry name" value="alpha/beta hydrolase"/>
    <property type="match status" value="1"/>
</dbReference>
<dbReference type="Proteomes" id="UP000327044">
    <property type="component" value="Unassembled WGS sequence"/>
</dbReference>
<gene>
    <name evidence="8" type="ORF">PPYR_06191</name>
</gene>
<dbReference type="InterPro" id="IPR019826">
    <property type="entry name" value="Carboxylesterase_B_AS"/>
</dbReference>
<dbReference type="PANTHER" id="PTHR11559">
    <property type="entry name" value="CARBOXYLESTERASE"/>
    <property type="match status" value="1"/>
</dbReference>
<dbReference type="PROSITE" id="PS00941">
    <property type="entry name" value="CARBOXYLESTERASE_B_2"/>
    <property type="match status" value="1"/>
</dbReference>
<evidence type="ECO:0000256" key="1">
    <source>
        <dbReference type="ARBA" id="ARBA00005964"/>
    </source>
</evidence>
<dbReference type="GO" id="GO:0052689">
    <property type="term" value="F:carboxylic ester hydrolase activity"/>
    <property type="evidence" value="ECO:0007669"/>
    <property type="project" value="UniProtKB-KW"/>
</dbReference>
<dbReference type="OrthoDB" id="6846267at2759"/>
<reference evidence="8 9" key="1">
    <citation type="journal article" date="2018" name="Elife">
        <title>Firefly genomes illuminate parallel origins of bioluminescence in beetles.</title>
        <authorList>
            <person name="Fallon T.R."/>
            <person name="Lower S.E."/>
            <person name="Chang C.H."/>
            <person name="Bessho-Uehara M."/>
            <person name="Martin G.J."/>
            <person name="Bewick A.J."/>
            <person name="Behringer M."/>
            <person name="Debat H.J."/>
            <person name="Wong I."/>
            <person name="Day J.C."/>
            <person name="Suvorov A."/>
            <person name="Silva C.J."/>
            <person name="Stanger-Hall K.F."/>
            <person name="Hall D.W."/>
            <person name="Schmitz R.J."/>
            <person name="Nelson D.R."/>
            <person name="Lewis S.M."/>
            <person name="Shigenobu S."/>
            <person name="Bybee S.M."/>
            <person name="Larracuente A.M."/>
            <person name="Oba Y."/>
            <person name="Weng J.K."/>
        </authorList>
    </citation>
    <scope>NUCLEOTIDE SEQUENCE [LARGE SCALE GENOMIC DNA]</scope>
    <source>
        <strain evidence="8">1611_PpyrPB1</strain>
        <tissue evidence="8">Whole body</tissue>
    </source>
</reference>
<evidence type="ECO:0000256" key="3">
    <source>
        <dbReference type="ARBA" id="ARBA00022801"/>
    </source>
</evidence>
<keyword evidence="9" id="KW-1185">Reference proteome</keyword>
<keyword evidence="6" id="KW-0732">Signal</keyword>
<evidence type="ECO:0000259" key="7">
    <source>
        <dbReference type="Pfam" id="PF00135"/>
    </source>
</evidence>
<dbReference type="Pfam" id="PF00135">
    <property type="entry name" value="COesterase"/>
    <property type="match status" value="1"/>
</dbReference>
<evidence type="ECO:0000313" key="9">
    <source>
        <dbReference type="Proteomes" id="UP000327044"/>
    </source>
</evidence>
<dbReference type="PROSITE" id="PS00122">
    <property type="entry name" value="CARBOXYLESTERASE_B_1"/>
    <property type="match status" value="1"/>
</dbReference>
<feature type="signal peptide" evidence="6">
    <location>
        <begin position="1"/>
        <end position="16"/>
    </location>
</feature>
<dbReference type="InterPro" id="IPR002018">
    <property type="entry name" value="CarbesteraseB"/>
</dbReference>
<dbReference type="InterPro" id="IPR029058">
    <property type="entry name" value="AB_hydrolase_fold"/>
</dbReference>
<keyword evidence="5" id="KW-0325">Glycoprotein</keyword>
<evidence type="ECO:0000313" key="8">
    <source>
        <dbReference type="EMBL" id="KAB0800451.1"/>
    </source>
</evidence>
<evidence type="ECO:0000256" key="2">
    <source>
        <dbReference type="ARBA" id="ARBA00022487"/>
    </source>
</evidence>
<dbReference type="EMBL" id="VVIM01000004">
    <property type="protein sequence ID" value="KAB0800451.1"/>
    <property type="molecule type" value="Genomic_DNA"/>
</dbReference>
<evidence type="ECO:0000256" key="5">
    <source>
        <dbReference type="ARBA" id="ARBA00023180"/>
    </source>
</evidence>